<feature type="region of interest" description="Disordered" evidence="1">
    <location>
        <begin position="381"/>
        <end position="400"/>
    </location>
</feature>
<dbReference type="EMBL" id="KN847500">
    <property type="protein sequence ID" value="KIW10278.1"/>
    <property type="molecule type" value="Genomic_DNA"/>
</dbReference>
<feature type="compositionally biased region" description="Low complexity" evidence="1">
    <location>
        <begin position="388"/>
        <end position="400"/>
    </location>
</feature>
<dbReference type="AlphaFoldDB" id="A0A0D2AU53"/>
<sequence length="882" mass="96913">MDAQTAQARRKVNTYGKGTKRIAVHDLFDVGTFPSVEGAKSSPGPLALLGRSGVNNSSARSGSEDLNLAARRVPSGRPSEPLRSVSPSTTMSVESSPSEATHRSMFDVHSSDEESPNFQSTQPLKKRKMTPIVSIPKTHVPSMTVGKQKSMNGGKSQRAVQSASRVGAEAEVKSIKQGSTRKASKGAQARMGESTESFKDGVDTPNRLEQQRGAPRSKAPPKPLRVIKKQSPALLSDTSDHNDSPKRKRGFLEDEAKDSPSPPALQMKSLRLASDINSLELDLSSSSSDEEMTAAQPVVQSSQTGRKRLVDKLDAPRSQSIDRQTIKPSLGRSSGESRYQHKIEVEIQRPPVTANALPPPRQRATYARQRSHLSDMIDSLDTHSGITSQNSSQQSFSQPASFGLASQMELEMEDSDEADAFTQIKSIHELRRGAAINKFDQDIESILDDLESHSKSLRITALLLLINKMRELNFLRHFQESGNFYRFTESSRDDADLITATLMVLVFNHVIETKQSPPKNQLQILSALYRLPPNLSLTRQSLSSLAKDRKENLNKLTVKDIMNFDQEQLKHSPKQQSLISLLYLGTINETLRALINSGEQIPDFPGPLLDAILVNFTREQKHLLEEDNRENRFEGIQTLLSLLEIASANCEMAPSKLATSSIIEVGRSISNVMQIARQARPEIEHSCLRLIVGLSNNEPSVCEALTEGKLIATVFRVIDDRFLQLAGLASREQAFDGSRLESVILAVGCLLNIAECADAARRKMLEADASGKSLVDKLVNIFNSHVDQTSEALTIDQTQVLVAFGYISALLCTLCLNVDARRQISESIRGEELSKLFEAAGIFLQHLRTVEEALGGAEGASSGFTARFTMVLDSLTQDNVER</sequence>
<organism evidence="3 4">
    <name type="scientific">Exophiala spinifera</name>
    <dbReference type="NCBI Taxonomy" id="91928"/>
    <lineage>
        <taxon>Eukaryota</taxon>
        <taxon>Fungi</taxon>
        <taxon>Dikarya</taxon>
        <taxon>Ascomycota</taxon>
        <taxon>Pezizomycotina</taxon>
        <taxon>Eurotiomycetes</taxon>
        <taxon>Chaetothyriomycetidae</taxon>
        <taxon>Chaetothyriales</taxon>
        <taxon>Herpotrichiellaceae</taxon>
        <taxon>Exophiala</taxon>
    </lineage>
</organism>
<feature type="compositionally biased region" description="Polar residues" evidence="1">
    <location>
        <begin position="85"/>
        <end position="99"/>
    </location>
</feature>
<dbReference type="SUPFAM" id="SSF48371">
    <property type="entry name" value="ARM repeat"/>
    <property type="match status" value="1"/>
</dbReference>
<evidence type="ECO:0000313" key="4">
    <source>
        <dbReference type="Proteomes" id="UP000053328"/>
    </source>
</evidence>
<dbReference type="Pfam" id="PF07814">
    <property type="entry name" value="WAPL"/>
    <property type="match status" value="1"/>
</dbReference>
<dbReference type="InterPro" id="IPR016024">
    <property type="entry name" value="ARM-type_fold"/>
</dbReference>
<feature type="compositionally biased region" description="Basic and acidic residues" evidence="1">
    <location>
        <begin position="100"/>
        <end position="112"/>
    </location>
</feature>
<evidence type="ECO:0000256" key="1">
    <source>
        <dbReference type="SAM" id="MobiDB-lite"/>
    </source>
</evidence>
<dbReference type="InterPro" id="IPR011989">
    <property type="entry name" value="ARM-like"/>
</dbReference>
<feature type="region of interest" description="Disordered" evidence="1">
    <location>
        <begin position="33"/>
        <end position="339"/>
    </location>
</feature>
<dbReference type="GeneID" id="27338323"/>
<gene>
    <name evidence="3" type="ORF">PV08_11240</name>
</gene>
<feature type="compositionally biased region" description="Low complexity" evidence="1">
    <location>
        <begin position="274"/>
        <end position="287"/>
    </location>
</feature>
<feature type="compositionally biased region" description="Polar residues" evidence="1">
    <location>
        <begin position="317"/>
        <end position="337"/>
    </location>
</feature>
<dbReference type="Proteomes" id="UP000053328">
    <property type="component" value="Unassembled WGS sequence"/>
</dbReference>
<protein>
    <recommendedName>
        <fullName evidence="2">Wings apart-like protein C-terminal domain-containing protein</fullName>
    </recommendedName>
</protein>
<accession>A0A0D2AU53</accession>
<dbReference type="RefSeq" id="XP_016230494.1">
    <property type="nucleotide sequence ID" value="XM_016385550.1"/>
</dbReference>
<reference evidence="3 4" key="1">
    <citation type="submission" date="2015-01" db="EMBL/GenBank/DDBJ databases">
        <title>The Genome Sequence of Exophiala spinifera CBS89968.</title>
        <authorList>
            <consortium name="The Broad Institute Genomics Platform"/>
            <person name="Cuomo C."/>
            <person name="de Hoog S."/>
            <person name="Gorbushina A."/>
            <person name="Stielow B."/>
            <person name="Teixiera M."/>
            <person name="Abouelleil A."/>
            <person name="Chapman S.B."/>
            <person name="Priest M."/>
            <person name="Young S.K."/>
            <person name="Wortman J."/>
            <person name="Nusbaum C."/>
            <person name="Birren B."/>
        </authorList>
    </citation>
    <scope>NUCLEOTIDE SEQUENCE [LARGE SCALE GENOMIC DNA]</scope>
    <source>
        <strain evidence="3 4">CBS 89968</strain>
    </source>
</reference>
<evidence type="ECO:0000313" key="3">
    <source>
        <dbReference type="EMBL" id="KIW10278.1"/>
    </source>
</evidence>
<keyword evidence="4" id="KW-1185">Reference proteome</keyword>
<dbReference type="OrthoDB" id="78088at2759"/>
<dbReference type="VEuPathDB" id="FungiDB:PV08_11240"/>
<name>A0A0D2AU53_9EURO</name>
<proteinExistence type="predicted"/>
<dbReference type="Gene3D" id="1.25.10.10">
    <property type="entry name" value="Leucine-rich Repeat Variant"/>
    <property type="match status" value="2"/>
</dbReference>
<evidence type="ECO:0000259" key="2">
    <source>
        <dbReference type="Pfam" id="PF07814"/>
    </source>
</evidence>
<feature type="compositionally biased region" description="Polar residues" evidence="1">
    <location>
        <begin position="145"/>
        <end position="164"/>
    </location>
</feature>
<feature type="domain" description="Wings apart-like protein C-terminal" evidence="2">
    <location>
        <begin position="423"/>
        <end position="758"/>
    </location>
</feature>
<dbReference type="InterPro" id="IPR022771">
    <property type="entry name" value="WAPL_C"/>
</dbReference>
<feature type="compositionally biased region" description="Basic and acidic residues" evidence="1">
    <location>
        <begin position="238"/>
        <end position="258"/>
    </location>
</feature>
<dbReference type="HOGENOM" id="CLU_015677_0_0_1"/>
<dbReference type="STRING" id="91928.A0A0D2AU53"/>